<keyword evidence="2" id="KW-1185">Reference proteome</keyword>
<reference evidence="1 2" key="1">
    <citation type="submission" date="2016-11" db="EMBL/GenBank/DDBJ databases">
        <title>Draft Genome Sequences of Nine Cyanobacterial Strains from Diverse Habitats.</title>
        <authorList>
            <person name="Zhu T."/>
            <person name="Hou S."/>
            <person name="Lu X."/>
            <person name="Hess W.R."/>
        </authorList>
    </citation>
    <scope>NUCLEOTIDE SEQUENCE [LARGE SCALE GENOMIC DNA]</scope>
    <source>
        <strain evidence="1 2">NIES-593</strain>
    </source>
</reference>
<protein>
    <submittedName>
        <fullName evidence="1">Uncharacterized protein</fullName>
    </submittedName>
</protein>
<evidence type="ECO:0000313" key="2">
    <source>
        <dbReference type="Proteomes" id="UP000186868"/>
    </source>
</evidence>
<gene>
    <name evidence="1" type="ORF">NIES593_02340</name>
</gene>
<comment type="caution">
    <text evidence="1">The sequence shown here is derived from an EMBL/GenBank/DDBJ whole genome shotgun (WGS) entry which is preliminary data.</text>
</comment>
<accession>A0A1U7HQY8</accession>
<dbReference type="EMBL" id="MRCB01000002">
    <property type="protein sequence ID" value="OKH25945.1"/>
    <property type="molecule type" value="Genomic_DNA"/>
</dbReference>
<dbReference type="STRING" id="1921803.NIES593_02340"/>
<proteinExistence type="predicted"/>
<dbReference type="Proteomes" id="UP000186868">
    <property type="component" value="Unassembled WGS sequence"/>
</dbReference>
<sequence length="87" mass="9579">MLKTIFLAICLTATRLPKGKHQGRSQQSLLNFLALGDTGTGEKEQYAVANAMNCYQQVNPVSLVLLTGDNRLVRKLATRSKPGFERS</sequence>
<dbReference type="AlphaFoldDB" id="A0A1U7HQY8"/>
<organism evidence="1 2">
    <name type="scientific">Hydrococcus rivularis NIES-593</name>
    <dbReference type="NCBI Taxonomy" id="1921803"/>
    <lineage>
        <taxon>Bacteria</taxon>
        <taxon>Bacillati</taxon>
        <taxon>Cyanobacteriota</taxon>
        <taxon>Cyanophyceae</taxon>
        <taxon>Pleurocapsales</taxon>
        <taxon>Hydrococcaceae</taxon>
        <taxon>Hydrococcus</taxon>
    </lineage>
</organism>
<name>A0A1U7HQY8_9CYAN</name>
<evidence type="ECO:0000313" key="1">
    <source>
        <dbReference type="EMBL" id="OKH25945.1"/>
    </source>
</evidence>
<dbReference type="RefSeq" id="WP_073598063.1">
    <property type="nucleotide sequence ID" value="NZ_MRCB01000002.1"/>
</dbReference>
<dbReference type="Gene3D" id="3.60.21.10">
    <property type="match status" value="1"/>
</dbReference>
<dbReference type="InterPro" id="IPR029052">
    <property type="entry name" value="Metallo-depent_PP-like"/>
</dbReference>
<dbReference type="OrthoDB" id="9809781at2"/>